<dbReference type="InterPro" id="IPR003593">
    <property type="entry name" value="AAA+_ATPase"/>
</dbReference>
<evidence type="ECO:0000313" key="2">
    <source>
        <dbReference type="EMBL" id="PSK82114.1"/>
    </source>
</evidence>
<dbReference type="Pfam" id="PF05729">
    <property type="entry name" value="NACHT"/>
    <property type="match status" value="1"/>
</dbReference>
<accession>A0A2P8CAW5</accession>
<dbReference type="SMART" id="SM00382">
    <property type="entry name" value="AAA"/>
    <property type="match status" value="1"/>
</dbReference>
<sequence>MPLRSPRSRDHLPRPRVYLSSTFNDLTECRASVRAALERLRIEVVAMEAYTAEALPPAEKCQSDVRACDLYLGIFAWSYGSTPNGESRSFTELEYREAEASGLPRLVFLLDEDASWPRRFVDRGDDQGHIERLREELGESLMCSFFTDSENLASLVTAAVSNWLREHQPEQADPVALALPEWDAYRRRLVQEYRRLDLEALTPPELEDYLQIELRNVFVEPEVRESVSRPELPKELWRKLQESAELSPADVPNGLAADRLAEVETHRQQIAQPVFQVLAGPGGHRCVLLGDPGSGKSTLARYLALSLAEGDLSDGLERLEGHQPLLIELREYALERAKYRTFGEYLDFRATSDGLGVPTEALDTYLEDGGALVVFDGLDELFDPRERQTISRQIAGFAEAHPRAQVVVTSRIIGYQPRVLGDAGFRHYTIEDLDRARIERFLESWYGLALRNRPTAAAQRRTRLTTAIEETPAIRDLAGNPLLLTILAIIGKHQELPRERSEVYNHAAGVLVHHWDVNKHLSDAQMSAAVIREEDKKELLRRLAYRMQRGKDGVAGNYIWNDELEAEILAFLQDRFEYPRHEARNIAQTMIGQLRVRNFVLVRYGPHVYGFVHRALLEYFCAAEVVARFEKTRELSEDDLCGIFADNWEDPSWTEVLRLIAGMVHPSVADTVIRHLLAESAPRRTAALERPALGTVALAFQCLAEVRALSGCKPAAGRAQRALIALLRLPNSHVGMAHGHFVAAKVLPAVRSVGSAWPGRWDYWEWFENEGRHVTTLPGAEAAARIAAAVLSDRPEVRERLVALASESPIDIQRSGCLKALSETWPGEERVRVLALRLLRDPSQNVRATAITVLAEHFAADGAVRTAVHAMRDDQWAMVQNAALQALATRWTEHPDTLRALTEALSSPMTRTRVAILDLATARFGDHDVIHTAVLTALRDCDWHVRRAALGALVSQWTDTPETRVAVRFCLRDPDEDVRTAAVQALAARWPDADDGLPSVRAALRDPHATVRRTAAHALAKYWPETADTRVALETAERDPDADVRLAALLGRAAVSGETASIPVRLHEACRDPDPSLRMAALATLVRHEPDAPDTRDAALDATRDPDSGVRRTALDALVDHWAQHPDAVTAVLGAVRDPDSLLRRRAVEAVAGRLGDHPDVPAALAAATHDESSAVRRVGVVALTVRWPDRPESRAALLRARHDPHWYVRQSAMELSAALPAEGATAALRSAACDPNRNVRDTAIALLSSAAARDPAAAALHPDPLLRGRRLHALALGTTNATVLRDAVAGALHATSPSTRFAALAVVGANRHIYPDAEVLPLAEHANRDQNERVRYWALWLLLTRGPASPETNRALRRALTDPDADISLDGLDAVLVGGLPETEARDAALAASQSADSTVRRRAVHALTTRWRDHPATRGHLMTSLRHPDGNVRDSALDALCAVWPEHPGTAVALRRATVDLHDSVRTRAVASASVLLRDDPELVELLRTAARDTSDSVRRAAHAGLRALGAAEPPPNTFTDALAAARDPDPACCVQALWTLATRWPEEPGTRATVERLLHHHGSEVRAMAVRTLTTIGAGDPRTRDTLYALLSANPMAGRSAAAALVAGWPRSPEAAKAGHWSLYVYGCGDQRSIATLSRYQPGHLDGIRRALCRVADAPPDKFSARLVLRSLLISWPTHPETKRVAEAAAGFPDADVRQMAIEARAVLPQDESATAALLDHARGDPDSEVRATARRLTALRDRNERVETATPWHDLTASDPVVRTDAVLRLAQWSDHPDAEPTLGAALGDPHPAVRVAAVQQVACLRARHPATRDRLRAAADDSDAGVRSTALTALAELRPADPRTHGALCRAARDPNPEIRRLAVVALATAWGDDPDTVALLTKNAQDTDDGVQTLAMQALELRGRIGEADHRTVLYDANRRIGSAEIRAWIRSIRLGRTDLTELLSQAGDATAPPAAPSVVAGLATQWCDHPEAAAVLRRAATEGDELGQRLALGALAGMHPHQLSAADMARRARTDPFVEIRDLAVDYLTSQPDQPEPDDAILAACRDDTPRVRRTALDGLVTRWPHLPQTRRAAAAALDDPSLAVASIAATANWQRWRVDRDVRRGMERVAARVDVPSDFTQWWKWVSAAFPAS</sequence>
<dbReference type="SMART" id="SM00567">
    <property type="entry name" value="EZ_HEAT"/>
    <property type="match status" value="15"/>
</dbReference>
<dbReference type="Gene3D" id="1.25.10.10">
    <property type="entry name" value="Leucine-rich Repeat Variant"/>
    <property type="match status" value="8"/>
</dbReference>
<dbReference type="PROSITE" id="PS50837">
    <property type="entry name" value="NACHT"/>
    <property type="match status" value="1"/>
</dbReference>
<dbReference type="PANTHER" id="PTHR12697">
    <property type="entry name" value="PBS LYASE HEAT-LIKE PROTEIN"/>
    <property type="match status" value="1"/>
</dbReference>
<reference evidence="2 3" key="1">
    <citation type="submission" date="2018-03" db="EMBL/GenBank/DDBJ databases">
        <title>Genomic Encyclopedia of Archaeal and Bacterial Type Strains, Phase II (KMG-II): from individual species to whole genera.</title>
        <authorList>
            <person name="Goeker M."/>
        </authorList>
    </citation>
    <scope>NUCLEOTIDE SEQUENCE [LARGE SCALE GENOMIC DNA]</scope>
    <source>
        <strain evidence="2 3">DSM 45312</strain>
    </source>
</reference>
<dbReference type="PANTHER" id="PTHR12697:SF5">
    <property type="entry name" value="DEOXYHYPUSINE HYDROXYLASE"/>
    <property type="match status" value="1"/>
</dbReference>
<dbReference type="OrthoDB" id="135105at2"/>
<proteinExistence type="predicted"/>
<dbReference type="InterPro" id="IPR027417">
    <property type="entry name" value="P-loop_NTPase"/>
</dbReference>
<dbReference type="RefSeq" id="WP_106587056.1">
    <property type="nucleotide sequence ID" value="NZ_PYGA01000044.1"/>
</dbReference>
<protein>
    <submittedName>
        <fullName evidence="2">HEAT repeat protein</fullName>
    </submittedName>
</protein>
<comment type="caution">
    <text evidence="2">The sequence shown here is derived from an EMBL/GenBank/DDBJ whole genome shotgun (WGS) entry which is preliminary data.</text>
</comment>
<dbReference type="InterPro" id="IPR016024">
    <property type="entry name" value="ARM-type_fold"/>
</dbReference>
<keyword evidence="3" id="KW-1185">Reference proteome</keyword>
<dbReference type="InterPro" id="IPR007111">
    <property type="entry name" value="NACHT_NTPase"/>
</dbReference>
<gene>
    <name evidence="2" type="ORF">CLV63_1448</name>
</gene>
<dbReference type="Gene3D" id="3.40.50.300">
    <property type="entry name" value="P-loop containing nucleotide triphosphate hydrolases"/>
    <property type="match status" value="1"/>
</dbReference>
<evidence type="ECO:0000259" key="1">
    <source>
        <dbReference type="PROSITE" id="PS50837"/>
    </source>
</evidence>
<dbReference type="Proteomes" id="UP000240542">
    <property type="component" value="Unassembled WGS sequence"/>
</dbReference>
<dbReference type="GO" id="GO:0016491">
    <property type="term" value="F:oxidoreductase activity"/>
    <property type="evidence" value="ECO:0007669"/>
    <property type="project" value="TreeGrafter"/>
</dbReference>
<dbReference type="InterPro" id="IPR025139">
    <property type="entry name" value="DUF4062"/>
</dbReference>
<feature type="domain" description="NACHT" evidence="1">
    <location>
        <begin position="284"/>
        <end position="411"/>
    </location>
</feature>
<organism evidence="2 3">
    <name type="scientific">Murinocardiopsis flavida</name>
    <dbReference type="NCBI Taxonomy" id="645275"/>
    <lineage>
        <taxon>Bacteria</taxon>
        <taxon>Bacillati</taxon>
        <taxon>Actinomycetota</taxon>
        <taxon>Actinomycetes</taxon>
        <taxon>Streptosporangiales</taxon>
        <taxon>Nocardiopsidaceae</taxon>
        <taxon>Murinocardiopsis</taxon>
    </lineage>
</organism>
<dbReference type="InterPro" id="IPR011989">
    <property type="entry name" value="ARM-like"/>
</dbReference>
<dbReference type="InterPro" id="IPR004155">
    <property type="entry name" value="PBS_lyase_HEAT"/>
</dbReference>
<dbReference type="Pfam" id="PF13271">
    <property type="entry name" value="DUF4062"/>
    <property type="match status" value="1"/>
</dbReference>
<dbReference type="Pfam" id="PF13646">
    <property type="entry name" value="HEAT_2"/>
    <property type="match status" value="5"/>
</dbReference>
<dbReference type="SUPFAM" id="SSF52540">
    <property type="entry name" value="P-loop containing nucleoside triphosphate hydrolases"/>
    <property type="match status" value="1"/>
</dbReference>
<name>A0A2P8CAW5_9ACTN</name>
<evidence type="ECO:0000313" key="3">
    <source>
        <dbReference type="Proteomes" id="UP000240542"/>
    </source>
</evidence>
<dbReference type="SUPFAM" id="SSF48371">
    <property type="entry name" value="ARM repeat"/>
    <property type="match status" value="5"/>
</dbReference>
<dbReference type="EMBL" id="PYGA01000044">
    <property type="protein sequence ID" value="PSK82114.1"/>
    <property type="molecule type" value="Genomic_DNA"/>
</dbReference>